<proteinExistence type="predicted"/>
<dbReference type="PANTHER" id="PTHR35099:SF2">
    <property type="entry name" value="OS02G0182700 PROTEIN"/>
    <property type="match status" value="1"/>
</dbReference>
<sequence>MASSGFTSIRSTDDMVVVQLLVLMKQSQAESSSSSLKSPPRAVVLLRWGIRQPRLRSATLRCDNIVSQRKDADSMRCNPTTPLSWSGDASPYATVDDSTSFHISLSLAPPPPDPKFFLSHYL</sequence>
<dbReference type="Proteomes" id="UP000237347">
    <property type="component" value="Unassembled WGS sequence"/>
</dbReference>
<dbReference type="AlphaFoldDB" id="A0AAW0LDW1"/>
<name>A0AAW0LDW1_QUESU</name>
<dbReference type="EMBL" id="PKMF04000126">
    <property type="protein sequence ID" value="KAK7848526.1"/>
    <property type="molecule type" value="Genomic_DNA"/>
</dbReference>
<comment type="caution">
    <text evidence="1">The sequence shown here is derived from an EMBL/GenBank/DDBJ whole genome shotgun (WGS) entry which is preliminary data.</text>
</comment>
<organism evidence="1 2">
    <name type="scientific">Quercus suber</name>
    <name type="common">Cork oak</name>
    <dbReference type="NCBI Taxonomy" id="58331"/>
    <lineage>
        <taxon>Eukaryota</taxon>
        <taxon>Viridiplantae</taxon>
        <taxon>Streptophyta</taxon>
        <taxon>Embryophyta</taxon>
        <taxon>Tracheophyta</taxon>
        <taxon>Spermatophyta</taxon>
        <taxon>Magnoliopsida</taxon>
        <taxon>eudicotyledons</taxon>
        <taxon>Gunneridae</taxon>
        <taxon>Pentapetalae</taxon>
        <taxon>rosids</taxon>
        <taxon>fabids</taxon>
        <taxon>Fagales</taxon>
        <taxon>Fagaceae</taxon>
        <taxon>Quercus</taxon>
    </lineage>
</organism>
<dbReference type="PANTHER" id="PTHR35099">
    <property type="entry name" value="OS02G0182700 PROTEIN"/>
    <property type="match status" value="1"/>
</dbReference>
<keyword evidence="2" id="KW-1185">Reference proteome</keyword>
<evidence type="ECO:0000313" key="2">
    <source>
        <dbReference type="Proteomes" id="UP000237347"/>
    </source>
</evidence>
<accession>A0AAW0LDW1</accession>
<protein>
    <submittedName>
        <fullName evidence="1">Uncharacterized protein</fullName>
    </submittedName>
</protein>
<gene>
    <name evidence="1" type="ORF">CFP56_004936</name>
</gene>
<reference evidence="1 2" key="1">
    <citation type="journal article" date="2018" name="Sci. Data">
        <title>The draft genome sequence of cork oak.</title>
        <authorList>
            <person name="Ramos A.M."/>
            <person name="Usie A."/>
            <person name="Barbosa P."/>
            <person name="Barros P.M."/>
            <person name="Capote T."/>
            <person name="Chaves I."/>
            <person name="Simoes F."/>
            <person name="Abreu I."/>
            <person name="Carrasquinho I."/>
            <person name="Faro C."/>
            <person name="Guimaraes J.B."/>
            <person name="Mendonca D."/>
            <person name="Nobrega F."/>
            <person name="Rodrigues L."/>
            <person name="Saibo N.J.M."/>
            <person name="Varela M.C."/>
            <person name="Egas C."/>
            <person name="Matos J."/>
            <person name="Miguel C.M."/>
            <person name="Oliveira M.M."/>
            <person name="Ricardo C.P."/>
            <person name="Goncalves S."/>
        </authorList>
    </citation>
    <scope>NUCLEOTIDE SEQUENCE [LARGE SCALE GENOMIC DNA]</scope>
    <source>
        <strain evidence="2">cv. HL8</strain>
    </source>
</reference>
<evidence type="ECO:0000313" key="1">
    <source>
        <dbReference type="EMBL" id="KAK7848526.1"/>
    </source>
</evidence>